<gene>
    <name evidence="7" type="ORF">X943_003387</name>
</gene>
<protein>
    <recommendedName>
        <fullName evidence="1">histone acetyltransferase</fullName>
        <ecNumber evidence="1">2.3.1.48</ecNumber>
    </recommendedName>
</protein>
<accession>A0AAD9GFU4</accession>
<dbReference type="PANTHER" id="PTHR14744">
    <property type="entry name" value="N-ALPHA-ACETYLTRANSFERASE 60"/>
    <property type="match status" value="1"/>
</dbReference>
<proteinExistence type="predicted"/>
<keyword evidence="6" id="KW-0812">Transmembrane</keyword>
<keyword evidence="4" id="KW-0012">Acyltransferase</keyword>
<evidence type="ECO:0000256" key="5">
    <source>
        <dbReference type="SAM" id="MobiDB-lite"/>
    </source>
</evidence>
<evidence type="ECO:0000313" key="8">
    <source>
        <dbReference type="Proteomes" id="UP001195914"/>
    </source>
</evidence>
<evidence type="ECO:0000256" key="1">
    <source>
        <dbReference type="ARBA" id="ARBA00013184"/>
    </source>
</evidence>
<comment type="caution">
    <text evidence="7">The sequence shown here is derived from an EMBL/GenBank/DDBJ whole genome shotgun (WGS) entry which is preliminary data.</text>
</comment>
<evidence type="ECO:0000256" key="6">
    <source>
        <dbReference type="SAM" id="Phobius"/>
    </source>
</evidence>
<organism evidence="7 8">
    <name type="scientific">Babesia divergens</name>
    <dbReference type="NCBI Taxonomy" id="32595"/>
    <lineage>
        <taxon>Eukaryota</taxon>
        <taxon>Sar</taxon>
        <taxon>Alveolata</taxon>
        <taxon>Apicomplexa</taxon>
        <taxon>Aconoidasida</taxon>
        <taxon>Piroplasmida</taxon>
        <taxon>Babesiidae</taxon>
        <taxon>Babesia</taxon>
    </lineage>
</organism>
<keyword evidence="6" id="KW-1133">Transmembrane helix</keyword>
<reference evidence="7" key="2">
    <citation type="submission" date="2021-05" db="EMBL/GenBank/DDBJ databases">
        <authorList>
            <person name="Pain A."/>
        </authorList>
    </citation>
    <scope>NUCLEOTIDE SEQUENCE</scope>
    <source>
        <strain evidence="7">1802A</strain>
    </source>
</reference>
<dbReference type="GO" id="GO:0004402">
    <property type="term" value="F:histone acetyltransferase activity"/>
    <property type="evidence" value="ECO:0007669"/>
    <property type="project" value="TreeGrafter"/>
</dbReference>
<evidence type="ECO:0000256" key="4">
    <source>
        <dbReference type="ARBA" id="ARBA00023315"/>
    </source>
</evidence>
<keyword evidence="6" id="KW-0472">Membrane</keyword>
<dbReference type="Proteomes" id="UP001195914">
    <property type="component" value="Unassembled WGS sequence"/>
</dbReference>
<reference evidence="7" key="1">
    <citation type="journal article" date="2014" name="Nucleic Acids Res.">
        <title>The evolutionary dynamics of variant antigen genes in Babesia reveal a history of genomic innovation underlying host-parasite interaction.</title>
        <authorList>
            <person name="Jackson A.P."/>
            <person name="Otto T.D."/>
            <person name="Darby A."/>
            <person name="Ramaprasad A."/>
            <person name="Xia D."/>
            <person name="Echaide I.E."/>
            <person name="Farber M."/>
            <person name="Gahlot S."/>
            <person name="Gamble J."/>
            <person name="Gupta D."/>
            <person name="Gupta Y."/>
            <person name="Jackson L."/>
            <person name="Malandrin L."/>
            <person name="Malas T.B."/>
            <person name="Moussa E."/>
            <person name="Nair M."/>
            <person name="Reid A.J."/>
            <person name="Sanders M."/>
            <person name="Sharma J."/>
            <person name="Tracey A."/>
            <person name="Quail M.A."/>
            <person name="Weir W."/>
            <person name="Wastling J.M."/>
            <person name="Hall N."/>
            <person name="Willadsen P."/>
            <person name="Lingelbach K."/>
            <person name="Shiels B."/>
            <person name="Tait A."/>
            <person name="Berriman M."/>
            <person name="Allred D.R."/>
            <person name="Pain A."/>
        </authorList>
    </citation>
    <scope>NUCLEOTIDE SEQUENCE</scope>
    <source>
        <strain evidence="7">1802A</strain>
    </source>
</reference>
<evidence type="ECO:0000256" key="3">
    <source>
        <dbReference type="ARBA" id="ARBA00022853"/>
    </source>
</evidence>
<feature type="transmembrane region" description="Helical" evidence="6">
    <location>
        <begin position="305"/>
        <end position="324"/>
    </location>
</feature>
<evidence type="ECO:0000313" key="7">
    <source>
        <dbReference type="EMBL" id="KAK1937620.1"/>
    </source>
</evidence>
<feature type="region of interest" description="Disordered" evidence="5">
    <location>
        <begin position="128"/>
        <end position="148"/>
    </location>
</feature>
<sequence>MGSNPASCRSSALVPDVELWPSEWSALNRTLLMIPKEVPLLRYLRVRPLAPKHREGLRLLHTRLFPIRYDSRFYDVVCGLGGDSGDRPKDIWSNNDLVGIGLFLPRDVLLRHCDCNDVICCTSCSSSFSSEASQPSSPSSVGESSCSVRGDTSCTDYMDSMSDVRSRESSGSYACVGAGPECILNDATYDRENDEFLVGFATMLLNYSSYSDLVPGEDYFWLESFFEDMMVPFFEECDSYDTCFDRFLNFDVMPAEFYRFLYTNLYRNDVMLDYLSRYNIGDCKTVYLLSAGITMGLRSRLLGTHLILFVQCMVYYCAYGVFIYNRDLYFCSGSVRDAVLARLDLHLSAMDDVPFTLELDDISESEVSPFRLSLESVVTSYRRCEEMPITIYLHVIEYNKKACATYRRTKFVRVTRYDDYYTINAKQYAANVLAYYVYPPCGW</sequence>
<evidence type="ECO:0000256" key="2">
    <source>
        <dbReference type="ARBA" id="ARBA00022679"/>
    </source>
</evidence>
<dbReference type="InterPro" id="IPR045141">
    <property type="entry name" value="NAA60-like"/>
</dbReference>
<keyword evidence="2" id="KW-0808">Transferase</keyword>
<dbReference type="EMBL" id="JAHBMH010000033">
    <property type="protein sequence ID" value="KAK1937620.1"/>
    <property type="molecule type" value="Genomic_DNA"/>
</dbReference>
<dbReference type="GO" id="GO:0004596">
    <property type="term" value="F:protein-N-terminal amino-acid acetyltransferase activity"/>
    <property type="evidence" value="ECO:0007669"/>
    <property type="project" value="InterPro"/>
</dbReference>
<dbReference type="PANTHER" id="PTHR14744:SF15">
    <property type="entry name" value="N-ALPHA-ACETYLTRANSFERASE 60"/>
    <property type="match status" value="1"/>
</dbReference>
<dbReference type="EC" id="2.3.1.48" evidence="1"/>
<dbReference type="Gene3D" id="3.40.630.30">
    <property type="match status" value="1"/>
</dbReference>
<dbReference type="AlphaFoldDB" id="A0AAD9GFU4"/>
<keyword evidence="8" id="KW-1185">Reference proteome</keyword>
<dbReference type="GO" id="GO:0000139">
    <property type="term" value="C:Golgi membrane"/>
    <property type="evidence" value="ECO:0007669"/>
    <property type="project" value="TreeGrafter"/>
</dbReference>
<name>A0AAD9GFU4_BABDI</name>
<keyword evidence="3" id="KW-0156">Chromatin regulator</keyword>